<dbReference type="AlphaFoldDB" id="A0A100YW93"/>
<dbReference type="InterPro" id="IPR005251">
    <property type="entry name" value="IF-M1Pi"/>
</dbReference>
<dbReference type="SUPFAM" id="SSF100950">
    <property type="entry name" value="NagB/RpiA/CoA transferase-like"/>
    <property type="match status" value="1"/>
</dbReference>
<dbReference type="EMBL" id="LOJF01000001">
    <property type="protein sequence ID" value="KUH58848.1"/>
    <property type="molecule type" value="Genomic_DNA"/>
</dbReference>
<protein>
    <recommendedName>
        <fullName evidence="3">Methylthioribose-1-phosphate isomerase</fullName>
        <shortName evidence="3">M1Pi</shortName>
        <shortName evidence="3">MTR-1-P isomerase</shortName>
        <ecNumber evidence="3">5.3.1.23</ecNumber>
    </recommendedName>
    <alternativeName>
        <fullName evidence="3">S-methyl-5-thioribose-1-phosphate isomerase</fullName>
    </alternativeName>
</protein>
<comment type="caution">
    <text evidence="4">The sequence shown here is derived from an EMBL/GenBank/DDBJ whole genome shotgun (WGS) entry which is preliminary data.</text>
</comment>
<reference evidence="4 5" key="1">
    <citation type="submission" date="2015-12" db="EMBL/GenBank/DDBJ databases">
        <title>Draft Genome Sequence of Olsenella scatoligenes SK9K4T; a Producer of 3-Methylindole- (skatole) and 4-Methylphenol- (p-cresol) Isolated from Pig Feces.</title>
        <authorList>
            <person name="Li X."/>
            <person name="Borg B."/>
            <person name="Canibe N."/>
        </authorList>
    </citation>
    <scope>NUCLEOTIDE SEQUENCE [LARGE SCALE GENOMIC DNA]</scope>
    <source>
        <strain evidence="4 5">SK9K4</strain>
    </source>
</reference>
<dbReference type="Proteomes" id="UP000054078">
    <property type="component" value="Unassembled WGS sequence"/>
</dbReference>
<dbReference type="HAMAP" id="MF_01678">
    <property type="entry name" value="Salvage_MtnA"/>
    <property type="match status" value="1"/>
</dbReference>
<name>A0A100YW93_TRASO</name>
<comment type="similarity">
    <text evidence="3">Belongs to the EIF-2B alpha/beta/delta subunits family. MtnA subfamily.</text>
</comment>
<dbReference type="NCBIfam" id="TIGR00524">
    <property type="entry name" value="eIF-2B_rel"/>
    <property type="match status" value="1"/>
</dbReference>
<evidence type="ECO:0000256" key="2">
    <source>
        <dbReference type="ARBA" id="ARBA00052401"/>
    </source>
</evidence>
<keyword evidence="1 3" id="KW-0413">Isomerase</keyword>
<accession>A0A100YW93</accession>
<dbReference type="EC" id="5.3.1.23" evidence="3"/>
<dbReference type="Gene3D" id="1.20.120.420">
    <property type="entry name" value="translation initiation factor eif-2b, domain 1"/>
    <property type="match status" value="1"/>
</dbReference>
<evidence type="ECO:0000313" key="4">
    <source>
        <dbReference type="EMBL" id="KUH58848.1"/>
    </source>
</evidence>
<dbReference type="Gene3D" id="3.40.50.10470">
    <property type="entry name" value="Translation initiation factor eif-2b, domain 2"/>
    <property type="match status" value="1"/>
</dbReference>
<dbReference type="NCBIfam" id="NF004326">
    <property type="entry name" value="PRK05720.1"/>
    <property type="match status" value="1"/>
</dbReference>
<dbReference type="FunFam" id="1.20.120.420:FF:000003">
    <property type="entry name" value="Methylthioribose-1-phosphate isomerase"/>
    <property type="match status" value="1"/>
</dbReference>
<dbReference type="FunFam" id="3.40.50.10470:FF:000006">
    <property type="entry name" value="Methylthioribose-1-phosphate isomerase"/>
    <property type="match status" value="1"/>
</dbReference>
<organism evidence="4 5">
    <name type="scientific">Tractidigestivibacter scatoligenes</name>
    <name type="common">Olsenella scatoligenes</name>
    <dbReference type="NCBI Taxonomy" id="1299998"/>
    <lineage>
        <taxon>Bacteria</taxon>
        <taxon>Bacillati</taxon>
        <taxon>Actinomycetota</taxon>
        <taxon>Coriobacteriia</taxon>
        <taxon>Coriobacteriales</taxon>
        <taxon>Atopobiaceae</taxon>
        <taxon>Tractidigestivibacter</taxon>
    </lineage>
</organism>
<evidence type="ECO:0000313" key="5">
    <source>
        <dbReference type="Proteomes" id="UP000054078"/>
    </source>
</evidence>
<dbReference type="InterPro" id="IPR042529">
    <property type="entry name" value="IF_2B-like_C"/>
</dbReference>
<sequence>MSVEEFFDRVISVKLPEDCESLDIIDQTLLPGTVKRINLRTKEELWEAIKKLRVRGAPAIGVAAAEGLAMLAKKIDTADQQEFYRQFKEIADYLATSRPTAVNLFWALNRMDAFCRDHLDLPVDQLKQELIAESRRIREEDVQISRNIGAIGFKIMQQVRKPGQPVGILTHCNAGTLATAKYGTATAPMYTALEQGWAGTDMHVYCDETRPLLQGARLTSFELYNAGITTTLQCDNMVSMLMQQGRIDVVFVGCDRVAANGDAANKIGTSGVAILAKHYGVPFYVCAPSSTIDHDTPTGAQIPIEMRGPDEVTEMWYKERMAPEGVDVFNPAFDVTDHSLITGIITENGLLSAPYEL</sequence>
<dbReference type="PANTHER" id="PTHR43475:SF1">
    <property type="entry name" value="METHYLTHIORIBOSE-1-PHOSPHATE ISOMERASE"/>
    <property type="match status" value="1"/>
</dbReference>
<dbReference type="InterPro" id="IPR011559">
    <property type="entry name" value="Initiation_fac_2B_a/b/d"/>
</dbReference>
<dbReference type="Pfam" id="PF01008">
    <property type="entry name" value="IF-2B"/>
    <property type="match status" value="1"/>
</dbReference>
<evidence type="ECO:0000256" key="1">
    <source>
        <dbReference type="ARBA" id="ARBA00023235"/>
    </source>
</evidence>
<evidence type="ECO:0000256" key="3">
    <source>
        <dbReference type="HAMAP-Rule" id="MF_01678"/>
    </source>
</evidence>
<feature type="binding site" evidence="3">
    <location>
        <position position="214"/>
    </location>
    <ligand>
        <name>substrate</name>
    </ligand>
</feature>
<dbReference type="InterPro" id="IPR037171">
    <property type="entry name" value="NagB/RpiA_transferase-like"/>
</dbReference>
<dbReference type="GO" id="GO:0019509">
    <property type="term" value="P:L-methionine salvage from methylthioadenosine"/>
    <property type="evidence" value="ECO:0007669"/>
    <property type="project" value="UniProtKB-UniRule"/>
</dbReference>
<keyword evidence="5" id="KW-1185">Reference proteome</keyword>
<dbReference type="PANTHER" id="PTHR43475">
    <property type="entry name" value="METHYLTHIORIBOSE-1-PHOSPHATE ISOMERASE"/>
    <property type="match status" value="1"/>
</dbReference>
<comment type="catalytic activity">
    <reaction evidence="2 3">
        <text>5-(methylsulfanyl)-alpha-D-ribose 1-phosphate = 5-(methylsulfanyl)-D-ribulose 1-phosphate</text>
        <dbReference type="Rhea" id="RHEA:19989"/>
        <dbReference type="ChEBI" id="CHEBI:58533"/>
        <dbReference type="ChEBI" id="CHEBI:58548"/>
        <dbReference type="EC" id="5.3.1.23"/>
    </reaction>
</comment>
<feature type="site" description="Transition state stabilizer" evidence="3">
    <location>
        <position position="172"/>
    </location>
</feature>
<proteinExistence type="inferred from homology"/>
<gene>
    <name evidence="3 4" type="primary">mtnA</name>
    <name evidence="4" type="ORF">AUL39_00385</name>
</gene>
<dbReference type="UniPathway" id="UPA00904">
    <property type="reaction ID" value="UER00874"/>
</dbReference>
<keyword evidence="3" id="KW-0028">Amino-acid biosynthesis</keyword>
<dbReference type="GO" id="GO:0046523">
    <property type="term" value="F:S-methyl-5-thioribose-1-phosphate isomerase activity"/>
    <property type="evidence" value="ECO:0007669"/>
    <property type="project" value="UniProtKB-UniRule"/>
</dbReference>
<dbReference type="RefSeq" id="WP_059052532.1">
    <property type="nucleotide sequence ID" value="NZ_LOJF01000001.1"/>
</dbReference>
<comment type="pathway">
    <text evidence="3">Amino-acid biosynthesis; L-methionine biosynthesis via salvage pathway; L-methionine from S-methyl-5-thio-alpha-D-ribose 1-phosphate: step 1/6.</text>
</comment>
<keyword evidence="3" id="KW-0486">Methionine biosynthesis</keyword>
<dbReference type="OrthoDB" id="9803436at2"/>
<comment type="function">
    <text evidence="3">Catalyzes the interconversion of methylthioribose-1-phosphate (MTR-1-P) into methylthioribulose-1-phosphate (MTRu-1-P).</text>
</comment>
<feature type="binding site" evidence="3">
    <location>
        <position position="98"/>
    </location>
    <ligand>
        <name>substrate</name>
    </ligand>
</feature>
<feature type="active site" description="Proton donor" evidence="3">
    <location>
        <position position="255"/>
    </location>
</feature>
<dbReference type="InterPro" id="IPR027363">
    <property type="entry name" value="M1Pi_N"/>
</dbReference>
<dbReference type="InterPro" id="IPR000649">
    <property type="entry name" value="IF-2B-related"/>
</dbReference>
<dbReference type="NCBIfam" id="TIGR00512">
    <property type="entry name" value="salvage_mtnA"/>
    <property type="match status" value="1"/>
</dbReference>
<dbReference type="STRING" id="1299998.AUL39_00385"/>
<feature type="binding site" evidence="3">
    <location>
        <begin position="265"/>
        <end position="266"/>
    </location>
    <ligand>
        <name>substrate</name>
    </ligand>
</feature>
<feature type="binding site" evidence="3">
    <location>
        <begin position="55"/>
        <end position="57"/>
    </location>
    <ligand>
        <name>substrate</name>
    </ligand>
</feature>